<keyword evidence="5" id="KW-0010">Activator</keyword>
<dbReference type="GO" id="GO:0006355">
    <property type="term" value="P:regulation of DNA-templated transcription"/>
    <property type="evidence" value="ECO:0007669"/>
    <property type="project" value="InterPro"/>
</dbReference>
<evidence type="ECO:0000256" key="7">
    <source>
        <dbReference type="PROSITE-ProRule" id="PRU00169"/>
    </source>
</evidence>
<dbReference type="Proteomes" id="UP000198948">
    <property type="component" value="Unassembled WGS sequence"/>
</dbReference>
<organism evidence="11 12">
    <name type="scientific">Isobaculum melis</name>
    <dbReference type="NCBI Taxonomy" id="142588"/>
    <lineage>
        <taxon>Bacteria</taxon>
        <taxon>Bacillati</taxon>
        <taxon>Bacillota</taxon>
        <taxon>Bacilli</taxon>
        <taxon>Lactobacillales</taxon>
        <taxon>Carnobacteriaceae</taxon>
        <taxon>Isobaculum</taxon>
    </lineage>
</organism>
<dbReference type="CDD" id="cd17574">
    <property type="entry name" value="REC_OmpR"/>
    <property type="match status" value="1"/>
</dbReference>
<dbReference type="Pfam" id="PF00072">
    <property type="entry name" value="Response_reg"/>
    <property type="match status" value="1"/>
</dbReference>
<dbReference type="RefSeq" id="WP_092653274.1">
    <property type="nucleotide sequence ID" value="NZ_FOHA01000015.1"/>
</dbReference>
<evidence type="ECO:0000256" key="4">
    <source>
        <dbReference type="ARBA" id="ARBA00023125"/>
    </source>
</evidence>
<feature type="modified residue" description="4-aspartylphosphate" evidence="7">
    <location>
        <position position="53"/>
    </location>
</feature>
<dbReference type="PROSITE" id="PS51755">
    <property type="entry name" value="OMPR_PHOB"/>
    <property type="match status" value="1"/>
</dbReference>
<dbReference type="GO" id="GO:0005829">
    <property type="term" value="C:cytosol"/>
    <property type="evidence" value="ECO:0007669"/>
    <property type="project" value="TreeGrafter"/>
</dbReference>
<dbReference type="Gene3D" id="3.40.50.2300">
    <property type="match status" value="1"/>
</dbReference>
<keyword evidence="2" id="KW-0902">Two-component regulatory system</keyword>
<evidence type="ECO:0000259" key="10">
    <source>
        <dbReference type="PROSITE" id="PS51755"/>
    </source>
</evidence>
<dbReference type="STRING" id="142588.SAMN04488559_11578"/>
<proteinExistence type="predicted"/>
<dbReference type="InterPro" id="IPR001867">
    <property type="entry name" value="OmpR/PhoB-type_DNA-bd"/>
</dbReference>
<dbReference type="GO" id="GO:0000156">
    <property type="term" value="F:phosphorelay response regulator activity"/>
    <property type="evidence" value="ECO:0007669"/>
    <property type="project" value="TreeGrafter"/>
</dbReference>
<feature type="domain" description="Response regulatory" evidence="9">
    <location>
        <begin position="4"/>
        <end position="118"/>
    </location>
</feature>
<dbReference type="InterPro" id="IPR001789">
    <property type="entry name" value="Sig_transdc_resp-reg_receiver"/>
</dbReference>
<feature type="domain" description="OmpR/PhoB-type" evidence="10">
    <location>
        <begin position="126"/>
        <end position="220"/>
    </location>
</feature>
<dbReference type="Pfam" id="PF00486">
    <property type="entry name" value="Trans_reg_C"/>
    <property type="match status" value="1"/>
</dbReference>
<evidence type="ECO:0000256" key="6">
    <source>
        <dbReference type="ARBA" id="ARBA00023163"/>
    </source>
</evidence>
<dbReference type="SMART" id="SM00448">
    <property type="entry name" value="REC"/>
    <property type="match status" value="1"/>
</dbReference>
<dbReference type="OrthoDB" id="9790442at2"/>
<feature type="DNA-binding region" description="OmpR/PhoB-type" evidence="8">
    <location>
        <begin position="126"/>
        <end position="220"/>
    </location>
</feature>
<dbReference type="InterPro" id="IPR011006">
    <property type="entry name" value="CheY-like_superfamily"/>
</dbReference>
<evidence type="ECO:0000256" key="3">
    <source>
        <dbReference type="ARBA" id="ARBA00023015"/>
    </source>
</evidence>
<keyword evidence="3" id="KW-0805">Transcription regulation</keyword>
<name>A0A1H9TR15_9LACT</name>
<accession>A0A1H9TR15</accession>
<evidence type="ECO:0000313" key="11">
    <source>
        <dbReference type="EMBL" id="SER99592.1"/>
    </source>
</evidence>
<evidence type="ECO:0000256" key="5">
    <source>
        <dbReference type="ARBA" id="ARBA00023159"/>
    </source>
</evidence>
<keyword evidence="12" id="KW-1185">Reference proteome</keyword>
<dbReference type="InterPro" id="IPR039420">
    <property type="entry name" value="WalR-like"/>
</dbReference>
<dbReference type="PANTHER" id="PTHR48111">
    <property type="entry name" value="REGULATOR OF RPOS"/>
    <property type="match status" value="1"/>
</dbReference>
<reference evidence="11 12" key="1">
    <citation type="submission" date="2016-10" db="EMBL/GenBank/DDBJ databases">
        <authorList>
            <person name="de Groot N.N."/>
        </authorList>
    </citation>
    <scope>NUCLEOTIDE SEQUENCE [LARGE SCALE GENOMIC DNA]</scope>
    <source>
        <strain evidence="11 12">DSM 13760</strain>
    </source>
</reference>
<dbReference type="Gene3D" id="1.10.10.10">
    <property type="entry name" value="Winged helix-like DNA-binding domain superfamily/Winged helix DNA-binding domain"/>
    <property type="match status" value="1"/>
</dbReference>
<evidence type="ECO:0000256" key="1">
    <source>
        <dbReference type="ARBA" id="ARBA00022553"/>
    </source>
</evidence>
<dbReference type="CDD" id="cd00383">
    <property type="entry name" value="trans_reg_C"/>
    <property type="match status" value="1"/>
</dbReference>
<gene>
    <name evidence="11" type="ORF">SAMN04488559_11578</name>
</gene>
<dbReference type="PANTHER" id="PTHR48111:SF21">
    <property type="entry name" value="DNA-BINDING DUAL MASTER TRANSCRIPTIONAL REGULATOR RPAA"/>
    <property type="match status" value="1"/>
</dbReference>
<dbReference type="InterPro" id="IPR036388">
    <property type="entry name" value="WH-like_DNA-bd_sf"/>
</dbReference>
<keyword evidence="4 8" id="KW-0238">DNA-binding</keyword>
<evidence type="ECO:0000259" key="9">
    <source>
        <dbReference type="PROSITE" id="PS50110"/>
    </source>
</evidence>
<keyword evidence="1 7" id="KW-0597">Phosphoprotein</keyword>
<dbReference type="EMBL" id="FOHA01000015">
    <property type="protein sequence ID" value="SER99592.1"/>
    <property type="molecule type" value="Genomic_DNA"/>
</dbReference>
<evidence type="ECO:0000256" key="2">
    <source>
        <dbReference type="ARBA" id="ARBA00023012"/>
    </source>
</evidence>
<dbReference type="GO" id="GO:0000976">
    <property type="term" value="F:transcription cis-regulatory region binding"/>
    <property type="evidence" value="ECO:0007669"/>
    <property type="project" value="TreeGrafter"/>
</dbReference>
<dbReference type="GO" id="GO:0032993">
    <property type="term" value="C:protein-DNA complex"/>
    <property type="evidence" value="ECO:0007669"/>
    <property type="project" value="TreeGrafter"/>
</dbReference>
<dbReference type="SUPFAM" id="SSF52172">
    <property type="entry name" value="CheY-like"/>
    <property type="match status" value="1"/>
</dbReference>
<evidence type="ECO:0000313" key="12">
    <source>
        <dbReference type="Proteomes" id="UP000198948"/>
    </source>
</evidence>
<dbReference type="FunFam" id="1.10.10.10:FF:000018">
    <property type="entry name" value="DNA-binding response regulator ResD"/>
    <property type="match status" value="1"/>
</dbReference>
<dbReference type="SMART" id="SM00862">
    <property type="entry name" value="Trans_reg_C"/>
    <property type="match status" value="1"/>
</dbReference>
<keyword evidence="6" id="KW-0804">Transcription</keyword>
<dbReference type="PROSITE" id="PS50110">
    <property type="entry name" value="RESPONSE_REGULATORY"/>
    <property type="match status" value="1"/>
</dbReference>
<protein>
    <submittedName>
        <fullName evidence="11">Two-component system, OmpR family, response regulator VanR</fullName>
    </submittedName>
</protein>
<sequence>MSYHILVVEDDLSIQKAICTFLVKDGYTVTAAKDGEEAISLFEQETFHLILLDMMLPKKNGEEVLQEIRQVSPQQPVLIISALDDEFIQIDAYTKRIEDYVVKPFSMNILLFKINAILNRIYDNQNQSIVIGSVQLFVQQYEVTLNGEKIELTPKEFEILQAMFLNVGKVYSREELLTVVWGYDFLGDSRTIDVHVKNIRRKLGNDVIKTIKGIGYKVEKL</sequence>
<dbReference type="AlphaFoldDB" id="A0A1H9TR15"/>
<evidence type="ECO:0000256" key="8">
    <source>
        <dbReference type="PROSITE-ProRule" id="PRU01091"/>
    </source>
</evidence>